<dbReference type="InterPro" id="IPR013761">
    <property type="entry name" value="SAM/pointed_sf"/>
</dbReference>
<evidence type="ECO:0000313" key="4">
    <source>
        <dbReference type="Proteomes" id="UP000485058"/>
    </source>
</evidence>
<keyword evidence="4" id="KW-1185">Reference proteome</keyword>
<name>A0A699ZTA3_HAELA</name>
<gene>
    <name evidence="3" type="ORF">HaLaN_18876</name>
</gene>
<proteinExistence type="predicted"/>
<feature type="non-terminal residue" evidence="3">
    <location>
        <position position="1"/>
    </location>
</feature>
<dbReference type="Gene3D" id="1.10.150.50">
    <property type="entry name" value="Transcription Factor, Ets-1"/>
    <property type="match status" value="1"/>
</dbReference>
<feature type="region of interest" description="Disordered" evidence="1">
    <location>
        <begin position="73"/>
        <end position="112"/>
    </location>
</feature>
<evidence type="ECO:0000259" key="2">
    <source>
        <dbReference type="PROSITE" id="PS50105"/>
    </source>
</evidence>
<feature type="non-terminal residue" evidence="3">
    <location>
        <position position="154"/>
    </location>
</feature>
<dbReference type="PANTHER" id="PTHR46270">
    <property type="entry name" value="ARMADILLO-TYPE FOLD-RELATED"/>
    <property type="match status" value="1"/>
</dbReference>
<dbReference type="SUPFAM" id="SSF47769">
    <property type="entry name" value="SAM/Pointed domain"/>
    <property type="match status" value="1"/>
</dbReference>
<dbReference type="Pfam" id="PF07647">
    <property type="entry name" value="SAM_2"/>
    <property type="match status" value="1"/>
</dbReference>
<dbReference type="InterPro" id="IPR001660">
    <property type="entry name" value="SAM"/>
</dbReference>
<sequence length="154" mass="16845">VHSLPLLCCEHSYIASASLLQAFQQRKKIIPVLLERDYKPSGWLGALMGTRLYFPMHDPRTIPRRVPALMKELGEAGRLPSNSSKGAGAGGGPSSNGSSASSMTNSPGVKLTLDRPESWSHVEVEEWLRRVRCADYVGVFREKDMDGLALSGLH</sequence>
<dbReference type="EMBL" id="BLLF01001851">
    <property type="protein sequence ID" value="GFH21548.1"/>
    <property type="molecule type" value="Genomic_DNA"/>
</dbReference>
<dbReference type="AlphaFoldDB" id="A0A699ZTA3"/>
<evidence type="ECO:0000313" key="3">
    <source>
        <dbReference type="EMBL" id="GFH21548.1"/>
    </source>
</evidence>
<comment type="caution">
    <text evidence="3">The sequence shown here is derived from an EMBL/GenBank/DDBJ whole genome shotgun (WGS) entry which is preliminary data.</text>
</comment>
<dbReference type="Proteomes" id="UP000485058">
    <property type="component" value="Unassembled WGS sequence"/>
</dbReference>
<protein>
    <recommendedName>
        <fullName evidence="2">SAM domain-containing protein</fullName>
    </recommendedName>
</protein>
<feature type="compositionally biased region" description="Low complexity" evidence="1">
    <location>
        <begin position="95"/>
        <end position="108"/>
    </location>
</feature>
<reference evidence="3 4" key="1">
    <citation type="submission" date="2020-02" db="EMBL/GenBank/DDBJ databases">
        <title>Draft genome sequence of Haematococcus lacustris strain NIES-144.</title>
        <authorList>
            <person name="Morimoto D."/>
            <person name="Nakagawa S."/>
            <person name="Yoshida T."/>
            <person name="Sawayama S."/>
        </authorList>
    </citation>
    <scope>NUCLEOTIDE SEQUENCE [LARGE SCALE GENOMIC DNA]</scope>
    <source>
        <strain evidence="3 4">NIES-144</strain>
    </source>
</reference>
<organism evidence="3 4">
    <name type="scientific">Haematococcus lacustris</name>
    <name type="common">Green alga</name>
    <name type="synonym">Haematococcus pluvialis</name>
    <dbReference type="NCBI Taxonomy" id="44745"/>
    <lineage>
        <taxon>Eukaryota</taxon>
        <taxon>Viridiplantae</taxon>
        <taxon>Chlorophyta</taxon>
        <taxon>core chlorophytes</taxon>
        <taxon>Chlorophyceae</taxon>
        <taxon>CS clade</taxon>
        <taxon>Chlamydomonadales</taxon>
        <taxon>Haematococcaceae</taxon>
        <taxon>Haematococcus</taxon>
    </lineage>
</organism>
<dbReference type="PROSITE" id="PS50105">
    <property type="entry name" value="SAM_DOMAIN"/>
    <property type="match status" value="1"/>
</dbReference>
<accession>A0A699ZTA3</accession>
<evidence type="ECO:0000256" key="1">
    <source>
        <dbReference type="SAM" id="MobiDB-lite"/>
    </source>
</evidence>
<feature type="domain" description="SAM" evidence="2">
    <location>
        <begin position="119"/>
        <end position="154"/>
    </location>
</feature>
<dbReference type="PANTHER" id="PTHR46270:SF2">
    <property type="entry name" value="TIR DOMAIN-CONTAINING PROTEIN"/>
    <property type="match status" value="1"/>
</dbReference>